<dbReference type="STRING" id="161398.PP2015_3283"/>
<dbReference type="KEGG" id="pphe:PP2015_3283"/>
<name>A0A0S2K5T3_9GAMM</name>
<accession>A0A0S2K5T3</accession>
<proteinExistence type="predicted"/>
<dbReference type="Proteomes" id="UP000061457">
    <property type="component" value="Chromosome I"/>
</dbReference>
<feature type="compositionally biased region" description="Basic and acidic residues" evidence="2">
    <location>
        <begin position="49"/>
        <end position="66"/>
    </location>
</feature>
<keyword evidence="1" id="KW-0175">Coiled coil</keyword>
<dbReference type="OrthoDB" id="3972913at2"/>
<organism evidence="3 4">
    <name type="scientific">Pseudoalteromonas phenolica</name>
    <dbReference type="NCBI Taxonomy" id="161398"/>
    <lineage>
        <taxon>Bacteria</taxon>
        <taxon>Pseudomonadati</taxon>
        <taxon>Pseudomonadota</taxon>
        <taxon>Gammaproteobacteria</taxon>
        <taxon>Alteromonadales</taxon>
        <taxon>Pseudoalteromonadaceae</taxon>
        <taxon>Pseudoalteromonas</taxon>
    </lineage>
</organism>
<dbReference type="EMBL" id="CP013187">
    <property type="protein sequence ID" value="ALO43760.1"/>
    <property type="molecule type" value="Genomic_DNA"/>
</dbReference>
<dbReference type="PATRIC" id="fig|161398.10.peg.3346"/>
<feature type="compositionally biased region" description="Basic and acidic residues" evidence="2">
    <location>
        <begin position="19"/>
        <end position="34"/>
    </location>
</feature>
<gene>
    <name evidence="3" type="ORF">PP2015_3283</name>
</gene>
<evidence type="ECO:0000313" key="3">
    <source>
        <dbReference type="EMBL" id="ALO43760.1"/>
    </source>
</evidence>
<evidence type="ECO:0000256" key="2">
    <source>
        <dbReference type="SAM" id="MobiDB-lite"/>
    </source>
</evidence>
<dbReference type="AlphaFoldDB" id="A0A0S2K5T3"/>
<sequence length="148" mass="16475">MRIGNGSAMPIHLNAPTSAKDEGVQTERAEKTEEAADSQDESIHISMEGQKKLQEESEDPKDKLPPHIKEMIKAIERLIEMIEAAEEALAEAKEASYPDDDTKRDVLDMHQNQINSLEFARHDAIKGLQEAMKEAGISEPGIIAELMR</sequence>
<feature type="region of interest" description="Disordered" evidence="2">
    <location>
        <begin position="1"/>
        <end position="66"/>
    </location>
</feature>
<evidence type="ECO:0000256" key="1">
    <source>
        <dbReference type="SAM" id="Coils"/>
    </source>
</evidence>
<keyword evidence="4" id="KW-1185">Reference proteome</keyword>
<dbReference type="RefSeq" id="WP_058031401.1">
    <property type="nucleotide sequence ID" value="NZ_CP013187.1"/>
</dbReference>
<feature type="coiled-coil region" evidence="1">
    <location>
        <begin position="68"/>
        <end position="95"/>
    </location>
</feature>
<evidence type="ECO:0000313" key="4">
    <source>
        <dbReference type="Proteomes" id="UP000061457"/>
    </source>
</evidence>
<protein>
    <submittedName>
        <fullName evidence="3">Uncharacterized protein</fullName>
    </submittedName>
</protein>
<reference evidence="3 4" key="1">
    <citation type="submission" date="2015-11" db="EMBL/GenBank/DDBJ databases">
        <authorList>
            <person name="Zhang Y."/>
            <person name="Guo Z."/>
        </authorList>
    </citation>
    <scope>NUCLEOTIDE SEQUENCE [LARGE SCALE GENOMIC DNA]</scope>
    <source>
        <strain evidence="3 4">KCTC 12086</strain>
    </source>
</reference>